<keyword evidence="10" id="KW-1185">Reference proteome</keyword>
<dbReference type="EMBL" id="CM010716">
    <property type="protein sequence ID" value="RZC51496.1"/>
    <property type="molecule type" value="Genomic_DNA"/>
</dbReference>
<evidence type="ECO:0000256" key="2">
    <source>
        <dbReference type="ARBA" id="ARBA00006213"/>
    </source>
</evidence>
<dbReference type="OMA" id="ESHNTHY"/>
<feature type="transmembrane region" description="Helical" evidence="7">
    <location>
        <begin position="293"/>
        <end position="314"/>
    </location>
</feature>
<keyword evidence="6 7" id="KW-0472">Membrane</keyword>
<dbReference type="Pfam" id="PF16913">
    <property type="entry name" value="PUNUT"/>
    <property type="match status" value="1"/>
</dbReference>
<evidence type="ECO:0000256" key="8">
    <source>
        <dbReference type="SAM" id="MobiDB-lite"/>
    </source>
</evidence>
<dbReference type="Gramene" id="RZC51496">
    <property type="protein sequence ID" value="RZC51496"/>
    <property type="gene ID" value="C5167_019920"/>
</dbReference>
<dbReference type="PANTHER" id="PTHR31376:SF105">
    <property type="entry name" value="PURINE PERMEASE-RELATED"/>
    <property type="match status" value="1"/>
</dbReference>
<dbReference type="GO" id="GO:0016020">
    <property type="term" value="C:membrane"/>
    <property type="evidence" value="ECO:0007669"/>
    <property type="project" value="UniProtKB-SubCell"/>
</dbReference>
<feature type="transmembrane region" description="Helical" evidence="7">
    <location>
        <begin position="321"/>
        <end position="342"/>
    </location>
</feature>
<sequence>MDIEAVSTNEGAATNYNHGGNHQSNLIVPNNHEDDLQSTANPITQNRVIKWKLLIVFCFFSAFGYLGGPLLQRLYYTHGGGRKWLSSMLQTAGFPVLVAPLSYIYIKKVNGPSYDSSWVFMMEPKLFIYSATMGVVLGLDNYMYSAGLFYLPVSTSSLLFSTQLAFTAVFAFIIVRQKFTFYSFNSVVLMTLGAVVLALNTSSDKSPGTTQQQYYLGFFLTLAGAALAGLCMPLIELAYGKSSKPITYSVVMQFQFVLSLFSTLVCMIGMAINNDFKVIPREGRNFGLGETKYYFLIVATAIVYQLFTIGFMGIIYCTSSLFAGIFTTCLLPFSQVAATIAFHEKFTGQKGMSLALCLWGFVSYFIGEYKKTKKPHPIAYDNKAEELKEKLDQLTDSNTMEGSHKSESRFVHP</sequence>
<dbReference type="Proteomes" id="UP000316621">
    <property type="component" value="Chromosome 2"/>
</dbReference>
<comment type="similarity">
    <text evidence="2 7">Belongs to the purine permeases (TC 2.A.7.14) family.</text>
</comment>
<feature type="compositionally biased region" description="Basic and acidic residues" evidence="8">
    <location>
        <begin position="402"/>
        <end position="413"/>
    </location>
</feature>
<evidence type="ECO:0000313" key="10">
    <source>
        <dbReference type="Proteomes" id="UP000316621"/>
    </source>
</evidence>
<dbReference type="GO" id="GO:0005345">
    <property type="term" value="F:purine nucleobase transmembrane transporter activity"/>
    <property type="evidence" value="ECO:0007669"/>
    <property type="project" value="UniProtKB-UniRule"/>
</dbReference>
<accession>A0A4Y7ITN4</accession>
<keyword evidence="4 7" id="KW-0812">Transmembrane</keyword>
<feature type="transmembrane region" description="Helical" evidence="7">
    <location>
        <begin position="251"/>
        <end position="273"/>
    </location>
</feature>
<feature type="transmembrane region" description="Helical" evidence="7">
    <location>
        <begin position="182"/>
        <end position="202"/>
    </location>
</feature>
<feature type="transmembrane region" description="Helical" evidence="7">
    <location>
        <begin position="53"/>
        <end position="72"/>
    </location>
</feature>
<dbReference type="OrthoDB" id="1865379at2759"/>
<evidence type="ECO:0000256" key="7">
    <source>
        <dbReference type="RuleBase" id="RU368015"/>
    </source>
</evidence>
<dbReference type="SUPFAM" id="SSF103481">
    <property type="entry name" value="Multidrug resistance efflux transporter EmrE"/>
    <property type="match status" value="1"/>
</dbReference>
<dbReference type="InterPro" id="IPR030182">
    <property type="entry name" value="PUP_plant"/>
</dbReference>
<protein>
    <recommendedName>
        <fullName evidence="7">Probable purine permease</fullName>
    </recommendedName>
</protein>
<evidence type="ECO:0000256" key="4">
    <source>
        <dbReference type="ARBA" id="ARBA00022692"/>
    </source>
</evidence>
<dbReference type="AlphaFoldDB" id="A0A4Y7ITN4"/>
<name>A0A4Y7ITN4_PAPSO</name>
<keyword evidence="3 7" id="KW-0813">Transport</keyword>
<dbReference type="GO" id="GO:0015211">
    <property type="term" value="F:purine nucleoside transmembrane transporter activity"/>
    <property type="evidence" value="ECO:0007669"/>
    <property type="project" value="UniProtKB-UniRule"/>
</dbReference>
<dbReference type="InterPro" id="IPR037185">
    <property type="entry name" value="EmrE-like"/>
</dbReference>
<evidence type="ECO:0000313" key="9">
    <source>
        <dbReference type="EMBL" id="RZC51496.1"/>
    </source>
</evidence>
<evidence type="ECO:0000256" key="3">
    <source>
        <dbReference type="ARBA" id="ARBA00022448"/>
    </source>
</evidence>
<feature type="region of interest" description="Disordered" evidence="8">
    <location>
        <begin position="393"/>
        <end position="413"/>
    </location>
</feature>
<evidence type="ECO:0000256" key="5">
    <source>
        <dbReference type="ARBA" id="ARBA00022989"/>
    </source>
</evidence>
<gene>
    <name evidence="9" type="ORF">C5167_019920</name>
</gene>
<evidence type="ECO:0000256" key="6">
    <source>
        <dbReference type="ARBA" id="ARBA00023136"/>
    </source>
</evidence>
<feature type="transmembrane region" description="Helical" evidence="7">
    <location>
        <begin position="214"/>
        <end position="239"/>
    </location>
</feature>
<proteinExistence type="inferred from homology"/>
<feature type="transmembrane region" description="Helical" evidence="7">
    <location>
        <begin position="348"/>
        <end position="367"/>
    </location>
</feature>
<evidence type="ECO:0000256" key="1">
    <source>
        <dbReference type="ARBA" id="ARBA00004141"/>
    </source>
</evidence>
<reference evidence="9 10" key="1">
    <citation type="journal article" date="2018" name="Science">
        <title>The opium poppy genome and morphinan production.</title>
        <authorList>
            <person name="Guo L."/>
            <person name="Winzer T."/>
            <person name="Yang X."/>
            <person name="Li Y."/>
            <person name="Ning Z."/>
            <person name="He Z."/>
            <person name="Teodor R."/>
            <person name="Lu Y."/>
            <person name="Bowser T.A."/>
            <person name="Graham I.A."/>
            <person name="Ye K."/>
        </authorList>
    </citation>
    <scope>NUCLEOTIDE SEQUENCE [LARGE SCALE GENOMIC DNA]</scope>
    <source>
        <strain evidence="10">cv. HN1</strain>
        <tissue evidence="9">Leaves</tissue>
    </source>
</reference>
<dbReference type="PANTHER" id="PTHR31376">
    <property type="entry name" value="OS09G0467300 PROTEIN-RELATED"/>
    <property type="match status" value="1"/>
</dbReference>
<organism evidence="9 10">
    <name type="scientific">Papaver somniferum</name>
    <name type="common">Opium poppy</name>
    <dbReference type="NCBI Taxonomy" id="3469"/>
    <lineage>
        <taxon>Eukaryota</taxon>
        <taxon>Viridiplantae</taxon>
        <taxon>Streptophyta</taxon>
        <taxon>Embryophyta</taxon>
        <taxon>Tracheophyta</taxon>
        <taxon>Spermatophyta</taxon>
        <taxon>Magnoliopsida</taxon>
        <taxon>Ranunculales</taxon>
        <taxon>Papaveraceae</taxon>
        <taxon>Papaveroideae</taxon>
        <taxon>Papaver</taxon>
    </lineage>
</organism>
<comment type="subcellular location">
    <subcellularLocation>
        <location evidence="1 7">Membrane</location>
        <topology evidence="1 7">Multi-pass membrane protein</topology>
    </subcellularLocation>
</comment>
<feature type="transmembrane region" description="Helical" evidence="7">
    <location>
        <begin position="156"/>
        <end position="175"/>
    </location>
</feature>
<keyword evidence="5 7" id="KW-1133">Transmembrane helix</keyword>
<feature type="transmembrane region" description="Helical" evidence="7">
    <location>
        <begin position="84"/>
        <end position="106"/>
    </location>
</feature>
<feature type="transmembrane region" description="Helical" evidence="7">
    <location>
        <begin position="126"/>
        <end position="144"/>
    </location>
</feature>
<feature type="region of interest" description="Disordered" evidence="8">
    <location>
        <begin position="1"/>
        <end position="24"/>
    </location>
</feature>